<dbReference type="SUPFAM" id="SSF52266">
    <property type="entry name" value="SGNH hydrolase"/>
    <property type="match status" value="1"/>
</dbReference>
<evidence type="ECO:0000313" key="4">
    <source>
        <dbReference type="Proteomes" id="UP000244855"/>
    </source>
</evidence>
<keyword evidence="2" id="KW-0732">Signal</keyword>
<sequence>MRTSLISVLSLNLGLVLGQSCLPSNSSNAWQQKTFNTLVTFGDSYTDENRLGYFINHNGSAPPTGWEGGVNYDASSGGRIWARYASIYSNLNLYNYAVSGAVCSNKISPRYFSAINAPFPDILGYELPAFIADSNYTSPNGTAFFTGKPSDTIYTIWIGTNDIGNYAFLTDSQVRGKTLPDYLSCVYQVVKALYDNGARYFVLMNLAPLQLAPLYATPENDGVKNAPFWPDKPSNITEVSYRMWESVATLNALYEYRTPFELLIADSYPEAKIANFDVNALMTDIWTHPEGYLNGTEKANVTGFVKHCQGSGANQTCSRRESPDSYVWFDELHPSEQVDRVIAKEFGEVVKGVSRWAKYWG</sequence>
<dbReference type="PANTHER" id="PTHR45648:SF22">
    <property type="entry name" value="GDSL LIPASE_ACYLHYDROLASE FAMILY PROTEIN (AFU_ORTHOLOGUE AFUA_4G14700)"/>
    <property type="match status" value="1"/>
</dbReference>
<proteinExistence type="predicted"/>
<dbReference type="Proteomes" id="UP000244855">
    <property type="component" value="Unassembled WGS sequence"/>
</dbReference>
<dbReference type="PROSITE" id="PS51257">
    <property type="entry name" value="PROKAR_LIPOPROTEIN"/>
    <property type="match status" value="1"/>
</dbReference>
<dbReference type="Gene3D" id="3.40.50.1110">
    <property type="entry name" value="SGNH hydrolase"/>
    <property type="match status" value="1"/>
</dbReference>
<feature type="chain" id="PRO_5016106697" evidence="2">
    <location>
        <begin position="19"/>
        <end position="361"/>
    </location>
</feature>
<feature type="signal peptide" evidence="2">
    <location>
        <begin position="1"/>
        <end position="18"/>
    </location>
</feature>
<dbReference type="Pfam" id="PF00657">
    <property type="entry name" value="Lipase_GDSL"/>
    <property type="match status" value="1"/>
</dbReference>
<dbReference type="AlphaFoldDB" id="A0A2V1EAJ5"/>
<dbReference type="CDD" id="cd01846">
    <property type="entry name" value="fatty_acyltransferase_like"/>
    <property type="match status" value="1"/>
</dbReference>
<accession>A0A2V1EAJ5</accession>
<reference evidence="3 4" key="1">
    <citation type="journal article" date="2018" name="Sci. Rep.">
        <title>Comparative genomics provides insights into the lifestyle and reveals functional heterogeneity of dark septate endophytic fungi.</title>
        <authorList>
            <person name="Knapp D.G."/>
            <person name="Nemeth J.B."/>
            <person name="Barry K."/>
            <person name="Hainaut M."/>
            <person name="Henrissat B."/>
            <person name="Johnson J."/>
            <person name="Kuo A."/>
            <person name="Lim J.H.P."/>
            <person name="Lipzen A."/>
            <person name="Nolan M."/>
            <person name="Ohm R.A."/>
            <person name="Tamas L."/>
            <person name="Grigoriev I.V."/>
            <person name="Spatafora J.W."/>
            <person name="Nagy L.G."/>
            <person name="Kovacs G.M."/>
        </authorList>
    </citation>
    <scope>NUCLEOTIDE SEQUENCE [LARGE SCALE GENOMIC DNA]</scope>
    <source>
        <strain evidence="3 4">DSE2036</strain>
    </source>
</reference>
<dbReference type="GO" id="GO:0016788">
    <property type="term" value="F:hydrolase activity, acting on ester bonds"/>
    <property type="evidence" value="ECO:0007669"/>
    <property type="project" value="InterPro"/>
</dbReference>
<evidence type="ECO:0000313" key="3">
    <source>
        <dbReference type="EMBL" id="PVI06255.1"/>
    </source>
</evidence>
<keyword evidence="4" id="KW-1185">Reference proteome</keyword>
<organism evidence="3 4">
    <name type="scientific">Periconia macrospinosa</name>
    <dbReference type="NCBI Taxonomy" id="97972"/>
    <lineage>
        <taxon>Eukaryota</taxon>
        <taxon>Fungi</taxon>
        <taxon>Dikarya</taxon>
        <taxon>Ascomycota</taxon>
        <taxon>Pezizomycotina</taxon>
        <taxon>Dothideomycetes</taxon>
        <taxon>Pleosporomycetidae</taxon>
        <taxon>Pleosporales</taxon>
        <taxon>Massarineae</taxon>
        <taxon>Periconiaceae</taxon>
        <taxon>Periconia</taxon>
    </lineage>
</organism>
<name>A0A2V1EAJ5_9PLEO</name>
<dbReference type="InterPro" id="IPR001087">
    <property type="entry name" value="GDSL"/>
</dbReference>
<dbReference type="InterPro" id="IPR036514">
    <property type="entry name" value="SGNH_hydro_sf"/>
</dbReference>
<evidence type="ECO:0000256" key="1">
    <source>
        <dbReference type="ARBA" id="ARBA00022801"/>
    </source>
</evidence>
<protein>
    <submittedName>
        <fullName evidence="3">Carbohydrate esterase family 16 protein</fullName>
    </submittedName>
</protein>
<evidence type="ECO:0000256" key="2">
    <source>
        <dbReference type="SAM" id="SignalP"/>
    </source>
</evidence>
<gene>
    <name evidence="3" type="ORF">DM02DRAFT_582541</name>
</gene>
<keyword evidence="1" id="KW-0378">Hydrolase</keyword>
<dbReference type="OrthoDB" id="1600564at2759"/>
<dbReference type="PANTHER" id="PTHR45648">
    <property type="entry name" value="GDSL LIPASE/ACYLHYDROLASE FAMILY PROTEIN (AFU_ORTHOLOGUE AFUA_4G14700)"/>
    <property type="match status" value="1"/>
</dbReference>
<dbReference type="EMBL" id="KZ805309">
    <property type="protein sequence ID" value="PVI06255.1"/>
    <property type="molecule type" value="Genomic_DNA"/>
</dbReference>
<dbReference type="InterPro" id="IPR051058">
    <property type="entry name" value="GDSL_Est/Lipase"/>
</dbReference>